<reference evidence="2" key="1">
    <citation type="submission" date="2016-11" db="UniProtKB">
        <authorList>
            <consortium name="WormBaseParasite"/>
        </authorList>
    </citation>
    <scope>IDENTIFICATION</scope>
</reference>
<keyword evidence="1" id="KW-1185">Reference proteome</keyword>
<protein>
    <submittedName>
        <fullName evidence="2">Uncharacterized protein</fullName>
    </submittedName>
</protein>
<name>A0A1I7WSB9_HETBA</name>
<dbReference type="WBParaSite" id="Hba_08038">
    <property type="protein sequence ID" value="Hba_08038"/>
    <property type="gene ID" value="Hba_08038"/>
</dbReference>
<accession>A0A1I7WSB9</accession>
<sequence length="84" mass="9874">MYVYTYIYIISLSIYPRSSEGEGYFLYKTVNTTWRVIYILNINSKILSNIINHWILTQTSLLCFCIGPSFRTNKGTTMINYLLI</sequence>
<evidence type="ECO:0000313" key="2">
    <source>
        <dbReference type="WBParaSite" id="Hba_08038"/>
    </source>
</evidence>
<evidence type="ECO:0000313" key="1">
    <source>
        <dbReference type="Proteomes" id="UP000095283"/>
    </source>
</evidence>
<dbReference type="Proteomes" id="UP000095283">
    <property type="component" value="Unplaced"/>
</dbReference>
<proteinExistence type="predicted"/>
<organism evidence="1 2">
    <name type="scientific">Heterorhabditis bacteriophora</name>
    <name type="common">Entomopathogenic nematode worm</name>
    <dbReference type="NCBI Taxonomy" id="37862"/>
    <lineage>
        <taxon>Eukaryota</taxon>
        <taxon>Metazoa</taxon>
        <taxon>Ecdysozoa</taxon>
        <taxon>Nematoda</taxon>
        <taxon>Chromadorea</taxon>
        <taxon>Rhabditida</taxon>
        <taxon>Rhabditina</taxon>
        <taxon>Rhabditomorpha</taxon>
        <taxon>Strongyloidea</taxon>
        <taxon>Heterorhabditidae</taxon>
        <taxon>Heterorhabditis</taxon>
    </lineage>
</organism>
<dbReference type="AlphaFoldDB" id="A0A1I7WSB9"/>